<dbReference type="Proteomes" id="UP000184310">
    <property type="component" value="Unassembled WGS sequence"/>
</dbReference>
<dbReference type="STRING" id="1121302.SAMN02745163_04089"/>
<sequence>MLYIFIFMITFFMVTLCFALCKAAAREEIFSAEIEEKRE</sequence>
<reference evidence="1 2" key="1">
    <citation type="submission" date="2016-11" db="EMBL/GenBank/DDBJ databases">
        <authorList>
            <person name="Jaros S."/>
            <person name="Januszkiewicz K."/>
            <person name="Wedrychowicz H."/>
        </authorList>
    </citation>
    <scope>NUCLEOTIDE SEQUENCE [LARGE SCALE GENOMIC DNA]</scope>
    <source>
        <strain evidence="1 2">DSM 21758</strain>
    </source>
</reference>
<keyword evidence="2" id="KW-1185">Reference proteome</keyword>
<accession>A0A1M6TRG6</accession>
<protein>
    <submittedName>
        <fullName evidence="1">Uncharacterized protein</fullName>
    </submittedName>
</protein>
<evidence type="ECO:0000313" key="2">
    <source>
        <dbReference type="Proteomes" id="UP000184310"/>
    </source>
</evidence>
<gene>
    <name evidence="1" type="ORF">SAMN02745163_04089</name>
</gene>
<dbReference type="EMBL" id="FQZB01000021">
    <property type="protein sequence ID" value="SHK59524.1"/>
    <property type="molecule type" value="Genomic_DNA"/>
</dbReference>
<dbReference type="AlphaFoldDB" id="A0A1M6TRG6"/>
<organism evidence="1 2">
    <name type="scientific">Clostridium cavendishii DSM 21758</name>
    <dbReference type="NCBI Taxonomy" id="1121302"/>
    <lineage>
        <taxon>Bacteria</taxon>
        <taxon>Bacillati</taxon>
        <taxon>Bacillota</taxon>
        <taxon>Clostridia</taxon>
        <taxon>Eubacteriales</taxon>
        <taxon>Clostridiaceae</taxon>
        <taxon>Clostridium</taxon>
    </lineage>
</organism>
<proteinExistence type="predicted"/>
<name>A0A1M6TRG6_9CLOT</name>
<evidence type="ECO:0000313" key="1">
    <source>
        <dbReference type="EMBL" id="SHK59524.1"/>
    </source>
</evidence>